<dbReference type="Proteomes" id="UP000019132">
    <property type="component" value="Unassembled WGS sequence"/>
</dbReference>
<dbReference type="AlphaFoldDB" id="K3WPQ1"/>
<evidence type="ECO:0000313" key="3">
    <source>
        <dbReference type="Proteomes" id="UP000019132"/>
    </source>
</evidence>
<dbReference type="HOGENOM" id="CLU_2872583_0_0_1"/>
<accession>K3WPQ1</accession>
<reference evidence="3" key="1">
    <citation type="journal article" date="2010" name="Genome Biol.">
        <title>Genome sequence of the necrotrophic plant pathogen Pythium ultimum reveals original pathogenicity mechanisms and effector repertoire.</title>
        <authorList>
            <person name="Levesque C.A."/>
            <person name="Brouwer H."/>
            <person name="Cano L."/>
            <person name="Hamilton J.P."/>
            <person name="Holt C."/>
            <person name="Huitema E."/>
            <person name="Raffaele S."/>
            <person name="Robideau G.P."/>
            <person name="Thines M."/>
            <person name="Win J."/>
            <person name="Zerillo M.M."/>
            <person name="Beakes G.W."/>
            <person name="Boore J.L."/>
            <person name="Busam D."/>
            <person name="Dumas B."/>
            <person name="Ferriera S."/>
            <person name="Fuerstenberg S.I."/>
            <person name="Gachon C.M."/>
            <person name="Gaulin E."/>
            <person name="Govers F."/>
            <person name="Grenville-Briggs L."/>
            <person name="Horner N."/>
            <person name="Hostetler J."/>
            <person name="Jiang R.H."/>
            <person name="Johnson J."/>
            <person name="Krajaejun T."/>
            <person name="Lin H."/>
            <person name="Meijer H.J."/>
            <person name="Moore B."/>
            <person name="Morris P."/>
            <person name="Phuntmart V."/>
            <person name="Puiu D."/>
            <person name="Shetty J."/>
            <person name="Stajich J.E."/>
            <person name="Tripathy S."/>
            <person name="Wawra S."/>
            <person name="van West P."/>
            <person name="Whitty B.R."/>
            <person name="Coutinho P.M."/>
            <person name="Henrissat B."/>
            <person name="Martin F."/>
            <person name="Thomas P.D."/>
            <person name="Tyler B.M."/>
            <person name="De Vries R.P."/>
            <person name="Kamoun S."/>
            <person name="Yandell M."/>
            <person name="Tisserat N."/>
            <person name="Buell C.R."/>
        </authorList>
    </citation>
    <scope>NUCLEOTIDE SEQUENCE</scope>
    <source>
        <strain evidence="3">DAOM:BR144</strain>
    </source>
</reference>
<dbReference type="VEuPathDB" id="FungiDB:PYU1_G006928"/>
<sequence length="64" mass="6667">MAIGSGLRDLIARTPMADMVIVDAKSATPWPCVMLPLCSKYPARPKPAPSVTPATSDGTDLVLA</sequence>
<proteinExistence type="predicted"/>
<feature type="region of interest" description="Disordered" evidence="1">
    <location>
        <begin position="44"/>
        <end position="64"/>
    </location>
</feature>
<organism evidence="2 3">
    <name type="scientific">Globisporangium ultimum (strain ATCC 200006 / CBS 805.95 / DAOM BR144)</name>
    <name type="common">Pythium ultimum</name>
    <dbReference type="NCBI Taxonomy" id="431595"/>
    <lineage>
        <taxon>Eukaryota</taxon>
        <taxon>Sar</taxon>
        <taxon>Stramenopiles</taxon>
        <taxon>Oomycota</taxon>
        <taxon>Peronosporomycetes</taxon>
        <taxon>Pythiales</taxon>
        <taxon>Pythiaceae</taxon>
        <taxon>Globisporangium</taxon>
    </lineage>
</organism>
<keyword evidence="3" id="KW-1185">Reference proteome</keyword>
<reference evidence="2" key="3">
    <citation type="submission" date="2015-02" db="UniProtKB">
        <authorList>
            <consortium name="EnsemblProtists"/>
        </authorList>
    </citation>
    <scope>IDENTIFICATION</scope>
    <source>
        <strain evidence="2">DAOM BR144</strain>
    </source>
</reference>
<dbReference type="EnsemblProtists" id="PYU1_T006943">
    <property type="protein sequence ID" value="PYU1_T006943"/>
    <property type="gene ID" value="PYU1_G006928"/>
</dbReference>
<reference evidence="3" key="2">
    <citation type="submission" date="2010-04" db="EMBL/GenBank/DDBJ databases">
        <authorList>
            <person name="Buell R."/>
            <person name="Hamilton J."/>
            <person name="Hostetler J."/>
        </authorList>
    </citation>
    <scope>NUCLEOTIDE SEQUENCE [LARGE SCALE GENOMIC DNA]</scope>
    <source>
        <strain evidence="3">DAOM:BR144</strain>
    </source>
</reference>
<dbReference type="InParanoid" id="K3WPQ1"/>
<protein>
    <submittedName>
        <fullName evidence="2">Uncharacterized protein</fullName>
    </submittedName>
</protein>
<evidence type="ECO:0000256" key="1">
    <source>
        <dbReference type="SAM" id="MobiDB-lite"/>
    </source>
</evidence>
<dbReference type="EMBL" id="GL376560">
    <property type="status" value="NOT_ANNOTATED_CDS"/>
    <property type="molecule type" value="Genomic_DNA"/>
</dbReference>
<evidence type="ECO:0000313" key="2">
    <source>
        <dbReference type="EnsemblProtists" id="PYU1_T006943"/>
    </source>
</evidence>
<name>K3WPQ1_GLOUD</name>